<accession>A0A849AKC7</accession>
<evidence type="ECO:0000313" key="1">
    <source>
        <dbReference type="EMBL" id="NNG39771.1"/>
    </source>
</evidence>
<protein>
    <submittedName>
        <fullName evidence="1">Uncharacterized protein</fullName>
    </submittedName>
</protein>
<dbReference type="EMBL" id="JABENB010000001">
    <property type="protein sequence ID" value="NNG39771.1"/>
    <property type="molecule type" value="Genomic_DNA"/>
</dbReference>
<keyword evidence="2" id="KW-1185">Reference proteome</keyword>
<proteinExistence type="predicted"/>
<evidence type="ECO:0000313" key="2">
    <source>
        <dbReference type="Proteomes" id="UP000557772"/>
    </source>
</evidence>
<comment type="caution">
    <text evidence="1">The sequence shown here is derived from an EMBL/GenBank/DDBJ whole genome shotgun (WGS) entry which is preliminary data.</text>
</comment>
<reference evidence="1 2" key="1">
    <citation type="submission" date="2020-05" db="EMBL/GenBank/DDBJ databases">
        <title>Flexivirga sp. ID2601S isolated from air conditioner.</title>
        <authorList>
            <person name="Kim D.H."/>
        </authorList>
    </citation>
    <scope>NUCLEOTIDE SEQUENCE [LARGE SCALE GENOMIC DNA]</scope>
    <source>
        <strain evidence="1 2">ID2601S</strain>
    </source>
</reference>
<dbReference type="AlphaFoldDB" id="A0A849AKC7"/>
<organism evidence="1 2">
    <name type="scientific">Flexivirga aerilata</name>
    <dbReference type="NCBI Taxonomy" id="1656889"/>
    <lineage>
        <taxon>Bacteria</taxon>
        <taxon>Bacillati</taxon>
        <taxon>Actinomycetota</taxon>
        <taxon>Actinomycetes</taxon>
        <taxon>Micrococcales</taxon>
        <taxon>Dermacoccaceae</taxon>
        <taxon>Flexivirga</taxon>
    </lineage>
</organism>
<gene>
    <name evidence="1" type="ORF">HJ588_10865</name>
</gene>
<name>A0A849AKC7_9MICO</name>
<sequence>MEPLPKYWIAARKGSQTAWGWSSRSLDDARAVGYDRLARLLAAVHDGTIKGSYGWAPPRELTLHEEYDGAGVLIGVVSRNRYGADVLNTDHFLVADIDVQQSVAQHGRRLLRRAFGRAEETADGPKALALHRIGEFASAHPSVGVRVYETFGGFRAILTGTGLPPDSPGAAALFEELATDRVYARLCRKYQTCRARLTPKPWRTGLRASAPAWPAEDASAAEQWVGWLRDYQGASARYATCRLVETFGPPPRPAEQRLIDLHDRVSRAAETALPLA</sequence>
<dbReference type="RefSeq" id="WP_171154828.1">
    <property type="nucleotide sequence ID" value="NZ_JABENB010000001.1"/>
</dbReference>
<dbReference type="Proteomes" id="UP000557772">
    <property type="component" value="Unassembled WGS sequence"/>
</dbReference>